<evidence type="ECO:0000256" key="9">
    <source>
        <dbReference type="RuleBase" id="RU368073"/>
    </source>
</evidence>
<dbReference type="PANTHER" id="PTHR14083:SF0">
    <property type="entry name" value="YIP1D-INTERACTING FACTOR 1, ISOFORM C"/>
    <property type="match status" value="1"/>
</dbReference>
<keyword evidence="5 9" id="KW-0653">Protein transport</keyword>
<keyword evidence="6 9" id="KW-1133">Transmembrane helix</keyword>
<evidence type="ECO:0000256" key="1">
    <source>
        <dbReference type="ARBA" id="ARBA00009727"/>
    </source>
</evidence>
<feature type="compositionally biased region" description="Polar residues" evidence="10">
    <location>
        <begin position="36"/>
        <end position="52"/>
    </location>
</feature>
<keyword evidence="8 9" id="KW-0472">Membrane</keyword>
<keyword evidence="12" id="KW-1185">Reference proteome</keyword>
<keyword evidence="2 9" id="KW-0813">Transport</keyword>
<evidence type="ECO:0000256" key="3">
    <source>
        <dbReference type="ARBA" id="ARBA00022692"/>
    </source>
</evidence>
<evidence type="ECO:0000256" key="2">
    <source>
        <dbReference type="ARBA" id="ARBA00022448"/>
    </source>
</evidence>
<proteinExistence type="inferred from homology"/>
<evidence type="ECO:0000256" key="10">
    <source>
        <dbReference type="SAM" id="MobiDB-lite"/>
    </source>
</evidence>
<dbReference type="GeneID" id="34520232"/>
<feature type="transmembrane region" description="Helical" evidence="9">
    <location>
        <begin position="152"/>
        <end position="172"/>
    </location>
</feature>
<feature type="transmembrane region" description="Helical" evidence="9">
    <location>
        <begin position="212"/>
        <end position="232"/>
    </location>
</feature>
<organism evidence="11 12">
    <name type="scientific">Kuraishia capsulata CBS 1993</name>
    <dbReference type="NCBI Taxonomy" id="1382522"/>
    <lineage>
        <taxon>Eukaryota</taxon>
        <taxon>Fungi</taxon>
        <taxon>Dikarya</taxon>
        <taxon>Ascomycota</taxon>
        <taxon>Saccharomycotina</taxon>
        <taxon>Pichiomycetes</taxon>
        <taxon>Pichiales</taxon>
        <taxon>Pichiaceae</taxon>
        <taxon>Kuraishia</taxon>
    </lineage>
</organism>
<accession>W6MP43</accession>
<dbReference type="GO" id="GO:0015031">
    <property type="term" value="P:protein transport"/>
    <property type="evidence" value="ECO:0007669"/>
    <property type="project" value="UniProtKB-KW"/>
</dbReference>
<dbReference type="OrthoDB" id="337750at2759"/>
<protein>
    <recommendedName>
        <fullName evidence="9">Protein YIF1</fullName>
    </recommendedName>
</protein>
<dbReference type="Proteomes" id="UP000019384">
    <property type="component" value="Unassembled WGS sequence"/>
</dbReference>
<dbReference type="GO" id="GO:0005793">
    <property type="term" value="C:endoplasmic reticulum-Golgi intermediate compartment"/>
    <property type="evidence" value="ECO:0007669"/>
    <property type="project" value="UniProtKB-UniRule"/>
</dbReference>
<evidence type="ECO:0000313" key="11">
    <source>
        <dbReference type="EMBL" id="CDK26847.1"/>
    </source>
</evidence>
<feature type="region of interest" description="Disordered" evidence="10">
    <location>
        <begin position="1"/>
        <end position="52"/>
    </location>
</feature>
<evidence type="ECO:0000256" key="7">
    <source>
        <dbReference type="ARBA" id="ARBA00023034"/>
    </source>
</evidence>
<comment type="subcellular location">
    <subcellularLocation>
        <location evidence="9">Endoplasmic reticulum membrane</location>
        <topology evidence="9">Multi-pass membrane protein</topology>
    </subcellularLocation>
    <subcellularLocation>
        <location evidence="9">Golgi apparatus membrane</location>
        <topology evidence="9">Multi-pass membrane protein</topology>
    </subcellularLocation>
</comment>
<dbReference type="Pfam" id="PF03878">
    <property type="entry name" value="YIF1"/>
    <property type="match status" value="1"/>
</dbReference>
<feature type="transmembrane region" description="Helical" evidence="9">
    <location>
        <begin position="282"/>
        <end position="302"/>
    </location>
</feature>
<dbReference type="RefSeq" id="XP_022458844.1">
    <property type="nucleotide sequence ID" value="XM_022603105.1"/>
</dbReference>
<dbReference type="EMBL" id="HG793127">
    <property type="protein sequence ID" value="CDK26847.1"/>
    <property type="molecule type" value="Genomic_DNA"/>
</dbReference>
<dbReference type="GO" id="GO:0006888">
    <property type="term" value="P:endoplasmic reticulum to Golgi vesicle-mediated transport"/>
    <property type="evidence" value="ECO:0007669"/>
    <property type="project" value="UniProtKB-UniRule"/>
</dbReference>
<dbReference type="GO" id="GO:0000139">
    <property type="term" value="C:Golgi membrane"/>
    <property type="evidence" value="ECO:0007669"/>
    <property type="project" value="UniProtKB-SubCell"/>
</dbReference>
<dbReference type="AlphaFoldDB" id="W6MP43"/>
<dbReference type="GO" id="GO:0005789">
    <property type="term" value="C:endoplasmic reticulum membrane"/>
    <property type="evidence" value="ECO:0007669"/>
    <property type="project" value="UniProtKB-SubCell"/>
</dbReference>
<evidence type="ECO:0000256" key="5">
    <source>
        <dbReference type="ARBA" id="ARBA00022927"/>
    </source>
</evidence>
<keyword evidence="3 9" id="KW-0812">Transmembrane</keyword>
<feature type="transmembrane region" description="Helical" evidence="9">
    <location>
        <begin position="241"/>
        <end position="262"/>
    </location>
</feature>
<reference evidence="11" key="2">
    <citation type="submission" date="2014-02" db="EMBL/GenBank/DDBJ databases">
        <title>Complete DNA sequence of /Kuraishia capsulata/ illustrates novel genomic features among budding yeasts (/Saccharomycotina/).</title>
        <authorList>
            <person name="Morales L."/>
            <person name="Noel B."/>
            <person name="Porcel B."/>
            <person name="Marcet-Houben M."/>
            <person name="Hullo M-F."/>
            <person name="Sacerdot C."/>
            <person name="Tekaia F."/>
            <person name="Leh-Louis V."/>
            <person name="Despons L."/>
            <person name="Khanna V."/>
            <person name="Aury J-M."/>
            <person name="Barbe V."/>
            <person name="Couloux A."/>
            <person name="Labadie K."/>
            <person name="Pelletier E."/>
            <person name="Souciet J-L."/>
            <person name="Boekhout T."/>
            <person name="Gabaldon T."/>
            <person name="Wincker P."/>
            <person name="Dujon B."/>
        </authorList>
    </citation>
    <scope>NUCLEOTIDE SEQUENCE</scope>
    <source>
        <strain evidence="11">CBS 1993</strain>
    </source>
</reference>
<evidence type="ECO:0000256" key="8">
    <source>
        <dbReference type="ARBA" id="ARBA00023136"/>
    </source>
</evidence>
<dbReference type="HOGENOM" id="CLU_047877_2_0_1"/>
<feature type="compositionally biased region" description="Low complexity" evidence="10">
    <location>
        <begin position="20"/>
        <end position="35"/>
    </location>
</feature>
<keyword evidence="4 9" id="KW-0256">Endoplasmic reticulum</keyword>
<reference evidence="11" key="1">
    <citation type="submission" date="2013-12" db="EMBL/GenBank/DDBJ databases">
        <authorList>
            <person name="Genoscope - CEA"/>
        </authorList>
    </citation>
    <scope>NUCLEOTIDE SEQUENCE</scope>
    <source>
        <strain evidence="11">CBS 1993</strain>
    </source>
</reference>
<dbReference type="STRING" id="1382522.W6MP43"/>
<name>W6MP43_9ASCO</name>
<keyword evidence="7 9" id="KW-0333">Golgi apparatus</keyword>
<evidence type="ECO:0000313" key="12">
    <source>
        <dbReference type="Proteomes" id="UP000019384"/>
    </source>
</evidence>
<gene>
    <name evidence="11" type="ORF">KUCA_T00002821001</name>
</gene>
<sequence length="303" mass="34654">MYNPYSNAGDAHQVNGHHAQQQQQQQQSQQQPFQQVPTHNPQFQAGGNPQLNVPFNNVFSDPRATMGLQFSQSAINAGQQYMQNNFSTIMHGQNIKTYFKVSNSYVWHKLYLILLPYRNKTWARVYRTSTDQNNNSIDVFAPPLEDVNAPDLYIPVMGYVTYILLWAIFSGIKGSFHPELLGYTATRILALGVLDVLFLKIALYTLSVESKFWDVVAYSGYKFVSVLVIMLFKNIFQGSKVVYYLFSVGVLFSLGFFLMRSLRYVLLPSGGNSVVSHGQKKMRTNFLFLYSFPIQLFLAWLMI</sequence>
<dbReference type="PANTHER" id="PTHR14083">
    <property type="entry name" value="YIP1 INTERACTING FACTOR HOMOLOG YIF1 PROTEIN"/>
    <property type="match status" value="1"/>
</dbReference>
<dbReference type="InterPro" id="IPR005578">
    <property type="entry name" value="Yif1_fam"/>
</dbReference>
<comment type="similarity">
    <text evidence="1 9">Belongs to the YIF1 family.</text>
</comment>
<dbReference type="GO" id="GO:0030134">
    <property type="term" value="C:COPII-coated ER to Golgi transport vesicle"/>
    <property type="evidence" value="ECO:0007669"/>
    <property type="project" value="EnsemblFungi"/>
</dbReference>
<feature type="transmembrane region" description="Helical" evidence="9">
    <location>
        <begin position="184"/>
        <end position="206"/>
    </location>
</feature>
<comment type="function">
    <text evidence="9">Has a role in transport between endoplasmic reticulum and Golgi.</text>
</comment>
<evidence type="ECO:0000256" key="6">
    <source>
        <dbReference type="ARBA" id="ARBA00022989"/>
    </source>
</evidence>
<evidence type="ECO:0000256" key="4">
    <source>
        <dbReference type="ARBA" id="ARBA00022824"/>
    </source>
</evidence>